<keyword evidence="4" id="KW-1185">Reference proteome</keyword>
<feature type="region of interest" description="Disordered" evidence="1">
    <location>
        <begin position="174"/>
        <end position="195"/>
    </location>
</feature>
<feature type="transmembrane region" description="Helical" evidence="2">
    <location>
        <begin position="388"/>
        <end position="412"/>
    </location>
</feature>
<evidence type="ECO:0000256" key="2">
    <source>
        <dbReference type="SAM" id="Phobius"/>
    </source>
</evidence>
<comment type="caution">
    <text evidence="3">The sequence shown here is derived from an EMBL/GenBank/DDBJ whole genome shotgun (WGS) entry which is preliminary data.</text>
</comment>
<evidence type="ECO:0000313" key="3">
    <source>
        <dbReference type="EMBL" id="MCT2594203.1"/>
    </source>
</evidence>
<evidence type="ECO:0008006" key="5">
    <source>
        <dbReference type="Google" id="ProtNLM"/>
    </source>
</evidence>
<dbReference type="RefSeq" id="WP_260221518.1">
    <property type="nucleotide sequence ID" value="NZ_JAJAGO010000019.1"/>
</dbReference>
<reference evidence="3 4" key="1">
    <citation type="submission" date="2021-10" db="EMBL/GenBank/DDBJ databases">
        <title>Streptomyces gossypii sp. nov., isolated from soil collected from cotton field.</title>
        <authorList>
            <person name="Ge X."/>
            <person name="Chen X."/>
            <person name="Liu W."/>
        </authorList>
    </citation>
    <scope>NUCLEOTIDE SEQUENCE [LARGE SCALE GENOMIC DNA]</scope>
    <source>
        <strain evidence="3 4">N2-109</strain>
    </source>
</reference>
<keyword evidence="2" id="KW-1133">Transmembrane helix</keyword>
<protein>
    <recommendedName>
        <fullName evidence="5">Integral membrane protein</fullName>
    </recommendedName>
</protein>
<feature type="transmembrane region" description="Helical" evidence="2">
    <location>
        <begin position="309"/>
        <end position="328"/>
    </location>
</feature>
<name>A0ABT2K220_9ACTN</name>
<dbReference type="EMBL" id="JAJAGO010000019">
    <property type="protein sequence ID" value="MCT2594203.1"/>
    <property type="molecule type" value="Genomic_DNA"/>
</dbReference>
<feature type="transmembrane region" description="Helical" evidence="2">
    <location>
        <begin position="144"/>
        <end position="166"/>
    </location>
</feature>
<feature type="transmembrane region" description="Helical" evidence="2">
    <location>
        <begin position="49"/>
        <end position="68"/>
    </location>
</feature>
<keyword evidence="2" id="KW-0472">Membrane</keyword>
<dbReference type="Proteomes" id="UP001156389">
    <property type="component" value="Unassembled WGS sequence"/>
</dbReference>
<keyword evidence="2" id="KW-0812">Transmembrane</keyword>
<feature type="transmembrane region" description="Helical" evidence="2">
    <location>
        <begin position="340"/>
        <end position="361"/>
    </location>
</feature>
<sequence length="419" mass="41863">MLALRLARGAPPLVLIRRLLVMGSAAGVGFLLLSTLGYAASHPRHSGDALVRLLWCLAPLAATVQLAASSTRTDTGKRSLSALDAAGVGPGRLPMLAAFTTAVPCVLGSAAALLAFLHLRGGPDSVPFDGAAADVLSAHRPLPVGAVLLLLCIAPFAAASASAFTLRPRPARRVRGARRGDASAGSAGDREPAVPAPLRFACDDRQVPTPSGLPWGAALTAIGITVATLSRGSSEDSQRSELLPLPGTLEGSPPGVLGGWLLTALGLVLAGPGLTHLCGQLISAGRPGALRLLSGRALQEEAGSVGRPLGVLCAIGSGTLAAVEAYGAAPDDGTRVFGPLTAIGAALILCCATASALTAVAEARAARAPATTILLRLGAPRSLLRRAAALRGAVLVTVLVALTCLVGEVAALPLSRSAG</sequence>
<proteinExistence type="predicted"/>
<gene>
    <name evidence="3" type="ORF">LHJ74_30575</name>
</gene>
<feature type="transmembrane region" description="Helical" evidence="2">
    <location>
        <begin position="96"/>
        <end position="119"/>
    </location>
</feature>
<evidence type="ECO:0000256" key="1">
    <source>
        <dbReference type="SAM" id="MobiDB-lite"/>
    </source>
</evidence>
<evidence type="ECO:0000313" key="4">
    <source>
        <dbReference type="Proteomes" id="UP001156389"/>
    </source>
</evidence>
<accession>A0ABT2K220</accession>
<organism evidence="3 4">
    <name type="scientific">Streptomyces gossypii</name>
    <dbReference type="NCBI Taxonomy" id="2883101"/>
    <lineage>
        <taxon>Bacteria</taxon>
        <taxon>Bacillati</taxon>
        <taxon>Actinomycetota</taxon>
        <taxon>Actinomycetes</taxon>
        <taxon>Kitasatosporales</taxon>
        <taxon>Streptomycetaceae</taxon>
        <taxon>Streptomyces</taxon>
    </lineage>
</organism>